<gene>
    <name evidence="1" type="ORF">LMANV2_240045</name>
</gene>
<name>A0AAQ1NZC4_LEPIR</name>
<evidence type="ECO:0000313" key="2">
    <source>
        <dbReference type="Proteomes" id="UP000234460"/>
    </source>
</evidence>
<organism evidence="1 2">
    <name type="scientific">Leptospira interrogans serovar Manilae</name>
    <dbReference type="NCBI Taxonomy" id="214675"/>
    <lineage>
        <taxon>Bacteria</taxon>
        <taxon>Pseudomonadati</taxon>
        <taxon>Spirochaetota</taxon>
        <taxon>Spirochaetia</taxon>
        <taxon>Leptospirales</taxon>
        <taxon>Leptospiraceae</taxon>
        <taxon>Leptospira</taxon>
    </lineage>
</organism>
<protein>
    <submittedName>
        <fullName evidence="1">Uncharacterized protein</fullName>
    </submittedName>
</protein>
<accession>A0AAQ1NZC4</accession>
<reference evidence="1 2" key="1">
    <citation type="submission" date="2017-11" db="EMBL/GenBank/DDBJ databases">
        <authorList>
            <person name="Lechat P."/>
        </authorList>
    </citation>
    <scope>NUCLEOTIDE SEQUENCE [LARGE SCALE GENOMIC DNA]</scope>
    <source>
        <strain evidence="1">L495</strain>
    </source>
</reference>
<proteinExistence type="predicted"/>
<comment type="caution">
    <text evidence="1">The sequence shown here is derived from an EMBL/GenBank/DDBJ whole genome shotgun (WGS) entry which is preliminary data.</text>
</comment>
<dbReference type="EMBL" id="OEJX01000017">
    <property type="protein sequence ID" value="SOR60993.1"/>
    <property type="molecule type" value="Genomic_DNA"/>
</dbReference>
<evidence type="ECO:0000313" key="1">
    <source>
        <dbReference type="EMBL" id="SOR60993.1"/>
    </source>
</evidence>
<dbReference type="Proteomes" id="UP000234460">
    <property type="component" value="Chromosome LMANV2"/>
</dbReference>
<sequence length="53" mass="6446">MFQYKMRVTLFYSSEEPEFGARDSFIKNLLFHKNKCENHHKSNQIKKINIQNL</sequence>
<dbReference type="AlphaFoldDB" id="A0AAQ1NZC4"/>